<reference evidence="2 3" key="1">
    <citation type="journal article" date="2019" name="Nat. Microbiol.">
        <title>Mediterranean grassland soil C-N compound turnover is dependent on rainfall and depth, and is mediated by genomically divergent microorganisms.</title>
        <authorList>
            <person name="Diamond S."/>
            <person name="Andeer P.F."/>
            <person name="Li Z."/>
            <person name="Crits-Christoph A."/>
            <person name="Burstein D."/>
            <person name="Anantharaman K."/>
            <person name="Lane K.R."/>
            <person name="Thomas B.C."/>
            <person name="Pan C."/>
            <person name="Northen T.R."/>
            <person name="Banfield J.F."/>
        </authorList>
    </citation>
    <scope>NUCLEOTIDE SEQUENCE [LARGE SCALE GENOMIC DNA]</scope>
    <source>
        <strain evidence="2">WS_3</strain>
    </source>
</reference>
<sequence>MELVKWGDIAAALGLPVETQYWDPRHPRIADVPPPALLPISLRVVPNPARAGARVSFHLPRETHDRLAIYDGAGRRLRLLHEGTLAAGTHAMTWDARDGDGRRVAPGVYFVLLERNPLPSIVGRVVIVE</sequence>
<gene>
    <name evidence="2" type="ORF">E6K73_14045</name>
</gene>
<proteinExistence type="predicted"/>
<evidence type="ECO:0000313" key="3">
    <source>
        <dbReference type="Proteomes" id="UP000320184"/>
    </source>
</evidence>
<name>A0A538S775_UNCEI</name>
<organism evidence="2 3">
    <name type="scientific">Eiseniibacteriota bacterium</name>
    <dbReference type="NCBI Taxonomy" id="2212470"/>
    <lineage>
        <taxon>Bacteria</taxon>
        <taxon>Candidatus Eiseniibacteriota</taxon>
    </lineage>
</organism>
<dbReference type="EMBL" id="VBOT01000197">
    <property type="protein sequence ID" value="TMQ47176.1"/>
    <property type="molecule type" value="Genomic_DNA"/>
</dbReference>
<dbReference type="Gene3D" id="2.60.40.4070">
    <property type="match status" value="1"/>
</dbReference>
<dbReference type="Proteomes" id="UP000320184">
    <property type="component" value="Unassembled WGS sequence"/>
</dbReference>
<accession>A0A538S775</accession>
<dbReference type="InterPro" id="IPR025965">
    <property type="entry name" value="FlgD/Vpr_Ig-like"/>
</dbReference>
<evidence type="ECO:0000313" key="2">
    <source>
        <dbReference type="EMBL" id="TMQ47176.1"/>
    </source>
</evidence>
<feature type="domain" description="FlgD/Vpr Ig-like" evidence="1">
    <location>
        <begin position="52"/>
        <end position="111"/>
    </location>
</feature>
<comment type="caution">
    <text evidence="2">The sequence shown here is derived from an EMBL/GenBank/DDBJ whole genome shotgun (WGS) entry which is preliminary data.</text>
</comment>
<protein>
    <recommendedName>
        <fullName evidence="1">FlgD/Vpr Ig-like domain-containing protein</fullName>
    </recommendedName>
</protein>
<dbReference type="Pfam" id="PF13860">
    <property type="entry name" value="FlgD_ig"/>
    <property type="match status" value="1"/>
</dbReference>
<dbReference type="AlphaFoldDB" id="A0A538S775"/>
<evidence type="ECO:0000259" key="1">
    <source>
        <dbReference type="Pfam" id="PF13860"/>
    </source>
</evidence>